<dbReference type="PROSITE" id="PS51396">
    <property type="entry name" value="PUL"/>
    <property type="match status" value="1"/>
</dbReference>
<dbReference type="InterPro" id="IPR011989">
    <property type="entry name" value="ARM-like"/>
</dbReference>
<reference evidence="9" key="1">
    <citation type="journal article" date="2017" name="Genome Biol.">
        <title>Comparative genomics reveals high biological diversity and specific adaptations in the industrially and medically important fungal genus Aspergillus.</title>
        <authorList>
            <person name="de Vries R.P."/>
            <person name="Riley R."/>
            <person name="Wiebenga A."/>
            <person name="Aguilar-Osorio G."/>
            <person name="Amillis S."/>
            <person name="Uchima C.A."/>
            <person name="Anderluh G."/>
            <person name="Asadollahi M."/>
            <person name="Askin M."/>
            <person name="Barry K."/>
            <person name="Battaglia E."/>
            <person name="Bayram O."/>
            <person name="Benocci T."/>
            <person name="Braus-Stromeyer S.A."/>
            <person name="Caldana C."/>
            <person name="Canovas D."/>
            <person name="Cerqueira G.C."/>
            <person name="Chen F."/>
            <person name="Chen W."/>
            <person name="Choi C."/>
            <person name="Clum A."/>
            <person name="Dos Santos R.A."/>
            <person name="Damasio A.R."/>
            <person name="Diallinas G."/>
            <person name="Emri T."/>
            <person name="Fekete E."/>
            <person name="Flipphi M."/>
            <person name="Freyberg S."/>
            <person name="Gallo A."/>
            <person name="Gournas C."/>
            <person name="Habgood R."/>
            <person name="Hainaut M."/>
            <person name="Harispe M.L."/>
            <person name="Henrissat B."/>
            <person name="Hilden K.S."/>
            <person name="Hope R."/>
            <person name="Hossain A."/>
            <person name="Karabika E."/>
            <person name="Karaffa L."/>
            <person name="Karanyi Z."/>
            <person name="Krasevec N."/>
            <person name="Kuo A."/>
            <person name="Kusch H."/>
            <person name="LaButti K."/>
            <person name="Lagendijk E.L."/>
            <person name="Lapidus A."/>
            <person name="Levasseur A."/>
            <person name="Lindquist E."/>
            <person name="Lipzen A."/>
            <person name="Logrieco A.F."/>
            <person name="MacCabe A."/>
            <person name="Maekelae M.R."/>
            <person name="Malavazi I."/>
            <person name="Melin P."/>
            <person name="Meyer V."/>
            <person name="Mielnichuk N."/>
            <person name="Miskei M."/>
            <person name="Molnar A.P."/>
            <person name="Mule G."/>
            <person name="Ngan C.Y."/>
            <person name="Orejas M."/>
            <person name="Orosz E."/>
            <person name="Ouedraogo J.P."/>
            <person name="Overkamp K.M."/>
            <person name="Park H.-S."/>
            <person name="Perrone G."/>
            <person name="Piumi F."/>
            <person name="Punt P.J."/>
            <person name="Ram A.F."/>
            <person name="Ramon A."/>
            <person name="Rauscher S."/>
            <person name="Record E."/>
            <person name="Riano-Pachon D.M."/>
            <person name="Robert V."/>
            <person name="Roehrig J."/>
            <person name="Ruller R."/>
            <person name="Salamov A."/>
            <person name="Salih N.S."/>
            <person name="Samson R.A."/>
            <person name="Sandor E."/>
            <person name="Sanguinetti M."/>
            <person name="Schuetze T."/>
            <person name="Sepcic K."/>
            <person name="Shelest E."/>
            <person name="Sherlock G."/>
            <person name="Sophianopoulou V."/>
            <person name="Squina F.M."/>
            <person name="Sun H."/>
            <person name="Susca A."/>
            <person name="Todd R.B."/>
            <person name="Tsang A."/>
            <person name="Unkles S.E."/>
            <person name="van de Wiele N."/>
            <person name="van Rossen-Uffink D."/>
            <person name="Oliveira J.V."/>
            <person name="Vesth T.C."/>
            <person name="Visser J."/>
            <person name="Yu J.-H."/>
            <person name="Zhou M."/>
            <person name="Andersen M.R."/>
            <person name="Archer D.B."/>
            <person name="Baker S.E."/>
            <person name="Benoit I."/>
            <person name="Brakhage A.A."/>
            <person name="Braus G.H."/>
            <person name="Fischer R."/>
            <person name="Frisvad J.C."/>
            <person name="Goldman G.H."/>
            <person name="Houbraken J."/>
            <person name="Oakley B."/>
            <person name="Pocsi I."/>
            <person name="Scazzocchio C."/>
            <person name="Seiboth B."/>
            <person name="vanKuyk P.A."/>
            <person name="Wortman J."/>
            <person name="Dyer P.S."/>
            <person name="Grigoriev I.V."/>
        </authorList>
    </citation>
    <scope>NUCLEOTIDE SEQUENCE [LARGE SCALE GENOMIC DNA]</scope>
    <source>
        <strain evidence="9">CBS 516.65</strain>
    </source>
</reference>
<proteinExistence type="inferred from homology"/>
<accession>A0A1L9V911</accession>
<keyword evidence="3" id="KW-0378">Hydrolase</keyword>
<feature type="domain" description="PPPDE" evidence="7">
    <location>
        <begin position="1"/>
        <end position="143"/>
    </location>
</feature>
<dbReference type="PROSITE" id="PS51858">
    <property type="entry name" value="PPPDE"/>
    <property type="match status" value="1"/>
</dbReference>
<dbReference type="STRING" id="1160497.A0A1L9V911"/>
<dbReference type="Proteomes" id="UP000184300">
    <property type="component" value="Unassembled WGS sequence"/>
</dbReference>
<dbReference type="OrthoDB" id="21221at2759"/>
<evidence type="ECO:0000259" key="7">
    <source>
        <dbReference type="PROSITE" id="PS51858"/>
    </source>
</evidence>
<dbReference type="GO" id="GO:0070646">
    <property type="term" value="P:protein modification by small protein removal"/>
    <property type="evidence" value="ECO:0007669"/>
    <property type="project" value="TreeGrafter"/>
</dbReference>
<dbReference type="Pfam" id="PF00085">
    <property type="entry name" value="Thioredoxin"/>
    <property type="match status" value="1"/>
</dbReference>
<feature type="domain" description="PUL" evidence="6">
    <location>
        <begin position="314"/>
        <end position="696"/>
    </location>
</feature>
<dbReference type="InterPro" id="IPR013766">
    <property type="entry name" value="Thioredoxin_domain"/>
</dbReference>
<dbReference type="CDD" id="cd02947">
    <property type="entry name" value="TRX_family"/>
    <property type="match status" value="1"/>
</dbReference>
<dbReference type="InterPro" id="IPR008580">
    <property type="entry name" value="PPPDE_dom"/>
</dbReference>
<feature type="region of interest" description="Disordered" evidence="4">
    <location>
        <begin position="149"/>
        <end position="171"/>
    </location>
</feature>
<evidence type="ECO:0000259" key="5">
    <source>
        <dbReference type="PROSITE" id="PS51352"/>
    </source>
</evidence>
<keyword evidence="2" id="KW-0645">Protease</keyword>
<dbReference type="EMBL" id="KV878911">
    <property type="protein sequence ID" value="OJJ80400.1"/>
    <property type="molecule type" value="Genomic_DNA"/>
</dbReference>
<dbReference type="GeneID" id="34466581"/>
<dbReference type="InterPro" id="IPR036249">
    <property type="entry name" value="Thioredoxin-like_sf"/>
</dbReference>
<dbReference type="SUPFAM" id="SSF52833">
    <property type="entry name" value="Thioredoxin-like"/>
    <property type="match status" value="1"/>
</dbReference>
<dbReference type="Gene3D" id="3.40.30.10">
    <property type="entry name" value="Glutaredoxin"/>
    <property type="match status" value="1"/>
</dbReference>
<dbReference type="InterPro" id="IPR013535">
    <property type="entry name" value="PUL_dom"/>
</dbReference>
<dbReference type="Gene3D" id="3.90.1720.30">
    <property type="entry name" value="PPPDE domains"/>
    <property type="match status" value="1"/>
</dbReference>
<dbReference type="GO" id="GO:0008233">
    <property type="term" value="F:peptidase activity"/>
    <property type="evidence" value="ECO:0007669"/>
    <property type="project" value="UniProtKB-KW"/>
</dbReference>
<evidence type="ECO:0000256" key="4">
    <source>
        <dbReference type="SAM" id="MobiDB-lite"/>
    </source>
</evidence>
<evidence type="ECO:0000259" key="6">
    <source>
        <dbReference type="PROSITE" id="PS51396"/>
    </source>
</evidence>
<dbReference type="PANTHER" id="PTHR12378:SF7">
    <property type="entry name" value="DESUMOYLATING ISOPEPTIDASE 1"/>
    <property type="match status" value="1"/>
</dbReference>
<dbReference type="Pfam" id="PF08324">
    <property type="entry name" value="PUL"/>
    <property type="match status" value="1"/>
</dbReference>
<feature type="region of interest" description="Disordered" evidence="4">
    <location>
        <begin position="556"/>
        <end position="606"/>
    </location>
</feature>
<gene>
    <name evidence="8" type="ORF">ASPGLDRAFT_85182</name>
</gene>
<evidence type="ECO:0000256" key="2">
    <source>
        <dbReference type="ARBA" id="ARBA00022670"/>
    </source>
</evidence>
<dbReference type="Pfam" id="PF05903">
    <property type="entry name" value="Peptidase_C97"/>
    <property type="match status" value="1"/>
</dbReference>
<dbReference type="AlphaFoldDB" id="A0A1L9V911"/>
<evidence type="ECO:0000313" key="9">
    <source>
        <dbReference type="Proteomes" id="UP000184300"/>
    </source>
</evidence>
<evidence type="ECO:0008006" key="10">
    <source>
        <dbReference type="Google" id="ProtNLM"/>
    </source>
</evidence>
<dbReference type="InterPro" id="IPR017937">
    <property type="entry name" value="Thioredoxin_CS"/>
</dbReference>
<feature type="region of interest" description="Disordered" evidence="4">
    <location>
        <begin position="433"/>
        <end position="465"/>
    </location>
</feature>
<dbReference type="PROSITE" id="PS51352">
    <property type="entry name" value="THIOREDOXIN_2"/>
    <property type="match status" value="1"/>
</dbReference>
<evidence type="ECO:0000256" key="3">
    <source>
        <dbReference type="ARBA" id="ARBA00022801"/>
    </source>
</evidence>
<dbReference type="PANTHER" id="PTHR12378">
    <property type="entry name" value="DESUMOYLATING ISOPEPTIDASE"/>
    <property type="match status" value="1"/>
</dbReference>
<dbReference type="InterPro" id="IPR042266">
    <property type="entry name" value="PPPDE_sf"/>
</dbReference>
<dbReference type="SMART" id="SM01179">
    <property type="entry name" value="DUF862"/>
    <property type="match status" value="1"/>
</dbReference>
<name>A0A1L9V911_ASPGL</name>
<comment type="similarity">
    <text evidence="1">Belongs to the DeSI family.</text>
</comment>
<dbReference type="RefSeq" id="XP_022397098.1">
    <property type="nucleotide sequence ID" value="XM_022550321.1"/>
</dbReference>
<evidence type="ECO:0000256" key="1">
    <source>
        <dbReference type="ARBA" id="ARBA00008140"/>
    </source>
</evidence>
<dbReference type="PROSITE" id="PS00194">
    <property type="entry name" value="THIOREDOXIN_1"/>
    <property type="match status" value="1"/>
</dbReference>
<evidence type="ECO:0000313" key="8">
    <source>
        <dbReference type="EMBL" id="OJJ80400.1"/>
    </source>
</evidence>
<dbReference type="Gene3D" id="1.25.10.10">
    <property type="entry name" value="Leucine-rich Repeat Variant"/>
    <property type="match status" value="1"/>
</dbReference>
<feature type="compositionally biased region" description="Basic and acidic residues" evidence="4">
    <location>
        <begin position="576"/>
        <end position="606"/>
    </location>
</feature>
<organism evidence="8 9">
    <name type="scientific">Aspergillus glaucus CBS 516.65</name>
    <dbReference type="NCBI Taxonomy" id="1160497"/>
    <lineage>
        <taxon>Eukaryota</taxon>
        <taxon>Fungi</taxon>
        <taxon>Dikarya</taxon>
        <taxon>Ascomycota</taxon>
        <taxon>Pezizomycotina</taxon>
        <taxon>Eurotiomycetes</taxon>
        <taxon>Eurotiomycetidae</taxon>
        <taxon>Eurotiales</taxon>
        <taxon>Aspergillaceae</taxon>
        <taxon>Aspergillus</taxon>
        <taxon>Aspergillus subgen. Aspergillus</taxon>
    </lineage>
</organism>
<feature type="domain" description="Thioredoxin" evidence="5">
    <location>
        <begin position="164"/>
        <end position="300"/>
    </location>
</feature>
<keyword evidence="9" id="KW-1185">Reference proteome</keyword>
<dbReference type="GO" id="GO:0006508">
    <property type="term" value="P:proteolysis"/>
    <property type="evidence" value="ECO:0007669"/>
    <property type="project" value="UniProtKB-KW"/>
</dbReference>
<protein>
    <recommendedName>
        <fullName evidence="10">PPPDE domain-containing protein</fullName>
    </recommendedName>
</protein>
<sequence length="696" mass="75157">MDVKLYVYDLSKGLARMYSVALTGTQMDAIYHTSIVLNGTEYYFGQGIQTAFPGSTHHGHPMEVIGLGTTELPKDVIQEYIQSLEEIYSPESQSYDLFLHNCNNFTQDLSMFLLGKNIPEHIRNLPQTFLNTPFGQMMKPQIENALRGVTQGTGTPGVPHPPSAPARAPAPVAPAPAAAALPHGTVQMANNVQQLDTYLNTASQTGKGAVIFFTSATCPPCKILYPTYDELAEEAGGYAVLVKVDISVALDVGMKYGVRATPTFMTFLRGEKVDEWSGANPGMLRGNVRLLVQMVQQEQLANAHPHRRLDLPTLQKQIENYVLYKKVPPLDRVRQKLSPHDSGPVVSSIIDFLQARNNATTAPADIPIPTNLPEIATYLQATAPHLPRENRFALVDLARLLFLDPRVSGYFAERDSPAHATLSSLFSLASPVSPTDPSTSASAHTSTSTSTPPGSQSAPAASAPVSAPAPYNLRMTLLQLACNLFTTPLYTTHLTTDRALRDTITHLATGALLSEDLITDTNGNKTKIPANLRVVAASCLYNLTALNHNARLRLIDHDHDPRSGPGSTPGPAPEPGFRDESKSKSETKSGEQRHAETEPGAEADRRELGVGLEPLSEEEQVEIAAAVIEALDKEAESGETVRGLVFALGLLVYGADVEGSVVDVCRAMGLEGILRVKGGMFREGREVIAEVGCLFK</sequence>
<dbReference type="VEuPathDB" id="FungiDB:ASPGLDRAFT_85182"/>